<dbReference type="Pfam" id="PF00226">
    <property type="entry name" value="DnaJ"/>
    <property type="match status" value="1"/>
</dbReference>
<dbReference type="PROSITE" id="PS50076">
    <property type="entry name" value="DNAJ_2"/>
    <property type="match status" value="1"/>
</dbReference>
<organism evidence="4">
    <name type="scientific">Cladocopium goreaui</name>
    <dbReference type="NCBI Taxonomy" id="2562237"/>
    <lineage>
        <taxon>Eukaryota</taxon>
        <taxon>Sar</taxon>
        <taxon>Alveolata</taxon>
        <taxon>Dinophyceae</taxon>
        <taxon>Suessiales</taxon>
        <taxon>Symbiodiniaceae</taxon>
        <taxon>Cladocopium</taxon>
    </lineage>
</organism>
<feature type="transmembrane region" description="Helical" evidence="2">
    <location>
        <begin position="124"/>
        <end position="145"/>
    </location>
</feature>
<dbReference type="InterPro" id="IPR036869">
    <property type="entry name" value="J_dom_sf"/>
</dbReference>
<evidence type="ECO:0000256" key="2">
    <source>
        <dbReference type="SAM" id="Phobius"/>
    </source>
</evidence>
<keyword evidence="2" id="KW-0812">Transmembrane</keyword>
<dbReference type="AlphaFoldDB" id="A0A9P1DRM5"/>
<evidence type="ECO:0000313" key="5">
    <source>
        <dbReference type="EMBL" id="CAL4802200.1"/>
    </source>
</evidence>
<keyword evidence="6" id="KW-1185">Reference proteome</keyword>
<keyword evidence="2" id="KW-1133">Transmembrane helix</keyword>
<evidence type="ECO:0000313" key="4">
    <source>
        <dbReference type="EMBL" id="CAI4014888.1"/>
    </source>
</evidence>
<dbReference type="InterPro" id="IPR001623">
    <property type="entry name" value="DnaJ_domain"/>
</dbReference>
<protein>
    <recommendedName>
        <fullName evidence="3">J domain-containing protein</fullName>
    </recommendedName>
</protein>
<dbReference type="OrthoDB" id="415777at2759"/>
<feature type="transmembrane region" description="Helical" evidence="2">
    <location>
        <begin position="32"/>
        <end position="53"/>
    </location>
</feature>
<proteinExistence type="predicted"/>
<feature type="transmembrane region" description="Helical" evidence="2">
    <location>
        <begin position="244"/>
        <end position="263"/>
    </location>
</feature>
<reference evidence="4" key="1">
    <citation type="submission" date="2022-10" db="EMBL/GenBank/DDBJ databases">
        <authorList>
            <person name="Chen Y."/>
            <person name="Dougan E. K."/>
            <person name="Chan C."/>
            <person name="Rhodes N."/>
            <person name="Thang M."/>
        </authorList>
    </citation>
    <scope>NUCLEOTIDE SEQUENCE</scope>
</reference>
<feature type="transmembrane region" description="Helical" evidence="2">
    <location>
        <begin position="59"/>
        <end position="84"/>
    </location>
</feature>
<evidence type="ECO:0000313" key="6">
    <source>
        <dbReference type="Proteomes" id="UP001152797"/>
    </source>
</evidence>
<feature type="domain" description="J" evidence="3">
    <location>
        <begin position="314"/>
        <end position="377"/>
    </location>
</feature>
<dbReference type="Gene3D" id="1.10.287.110">
    <property type="entry name" value="DnaJ domain"/>
    <property type="match status" value="1"/>
</dbReference>
<feature type="transmembrane region" description="Helical" evidence="2">
    <location>
        <begin position="200"/>
        <end position="223"/>
    </location>
</feature>
<dbReference type="EMBL" id="CAMXCT030006505">
    <property type="protein sequence ID" value="CAL4802200.1"/>
    <property type="molecule type" value="Genomic_DNA"/>
</dbReference>
<feature type="transmembrane region" description="Helical" evidence="2">
    <location>
        <begin position="152"/>
        <end position="170"/>
    </location>
</feature>
<dbReference type="CDD" id="cd06257">
    <property type="entry name" value="DnaJ"/>
    <property type="match status" value="1"/>
</dbReference>
<name>A0A9P1DRM5_9DINO</name>
<dbReference type="EMBL" id="CAMXCT010006505">
    <property type="protein sequence ID" value="CAI4014888.1"/>
    <property type="molecule type" value="Genomic_DNA"/>
</dbReference>
<dbReference type="EMBL" id="CAMXCT020006505">
    <property type="protein sequence ID" value="CAL1168263.1"/>
    <property type="molecule type" value="Genomic_DNA"/>
</dbReference>
<keyword evidence="2" id="KW-0472">Membrane</keyword>
<comment type="caution">
    <text evidence="4">The sequence shown here is derived from an EMBL/GenBank/DDBJ whole genome shotgun (WGS) entry which is preliminary data.</text>
</comment>
<dbReference type="Proteomes" id="UP001152797">
    <property type="component" value="Unassembled WGS sequence"/>
</dbReference>
<feature type="transmembrane region" description="Helical" evidence="2">
    <location>
        <begin position="96"/>
        <end position="118"/>
    </location>
</feature>
<feature type="region of interest" description="Disordered" evidence="1">
    <location>
        <begin position="372"/>
        <end position="451"/>
    </location>
</feature>
<evidence type="ECO:0000259" key="3">
    <source>
        <dbReference type="PROSITE" id="PS50076"/>
    </source>
</evidence>
<gene>
    <name evidence="4" type="ORF">C1SCF055_LOCUS39750</name>
</gene>
<evidence type="ECO:0000256" key="1">
    <source>
        <dbReference type="SAM" id="MobiDB-lite"/>
    </source>
</evidence>
<accession>A0A9P1DRM5</accession>
<sequence>MARLRICCPGLRNKSQYFDQWLSSRWSISQSVFLLVVFVLSCSAKFVLGDVVYVDRINYFSYGVVTNAASLLTSLTVSFTIEGCHAIDKVFSWKALWRFTGVSFLFTCASALVALSRWTGTSNVQIVTVGYLYLPLSVIMSYYVFSRNYGKLEWLTCGMMTMAVLTYVMLREQCRDLEETHLGVEDSHPLARLKSSFTPAGFGLLVTGVVFSVSGSIGAERIYKHKSRGLTWWQGRFYIMKVHIDVTSLILSLILWGVSHLLVGRKDAFSDWFALWSSSPEWFGRWTWWQVLVVIIDVTQGWSAGLVTKEHSTTFKAIMQTLCYLLTMLVEVRTAYRRFALSTHPDKGESAEAFRSVVHAFETLVDARRRATDDQLWRPNQSPSAPVRKDVHHPKKRQAESRSTFGKPPKAKDKRKPAKRAKDAREPPQKQQKPDAPSATTPDAEMDCNPGDHPQLFCHLLRIPRKQALKEFQNLSEQRLNAFARLDSDEPEEILNEPHLHKSRSPGCLPCKIALRQESSQLQQ</sequence>
<dbReference type="SUPFAM" id="SSF46565">
    <property type="entry name" value="Chaperone J-domain"/>
    <property type="match status" value="1"/>
</dbReference>
<reference evidence="5 6" key="2">
    <citation type="submission" date="2024-05" db="EMBL/GenBank/DDBJ databases">
        <authorList>
            <person name="Chen Y."/>
            <person name="Shah S."/>
            <person name="Dougan E. K."/>
            <person name="Thang M."/>
            <person name="Chan C."/>
        </authorList>
    </citation>
    <scope>NUCLEOTIDE SEQUENCE [LARGE SCALE GENOMIC DNA]</scope>
</reference>